<dbReference type="Proteomes" id="UP000530060">
    <property type="component" value="Unassembled WGS sequence"/>
</dbReference>
<evidence type="ECO:0000313" key="3">
    <source>
        <dbReference type="Proteomes" id="UP000530060"/>
    </source>
</evidence>
<evidence type="ECO:0000313" key="2">
    <source>
        <dbReference type="EMBL" id="CAD0009606.1"/>
    </source>
</evidence>
<dbReference type="PANTHER" id="PTHR46656">
    <property type="entry name" value="PUTATIVE-RELATED"/>
    <property type="match status" value="1"/>
</dbReference>
<gene>
    <name evidence="2" type="ORF">FLAT13_05028</name>
</gene>
<dbReference type="CDD" id="cd01635">
    <property type="entry name" value="Glycosyltransferase_GTB-type"/>
    <property type="match status" value="1"/>
</dbReference>
<dbReference type="SUPFAM" id="SSF53756">
    <property type="entry name" value="UDP-Glycosyltransferase/glycogen phosphorylase"/>
    <property type="match status" value="1"/>
</dbReference>
<dbReference type="Gene3D" id="3.40.50.2000">
    <property type="entry name" value="Glycogen Phosphorylase B"/>
    <property type="match status" value="1"/>
</dbReference>
<accession>A0A6V6ZDJ1</accession>
<organism evidence="2 3">
    <name type="scientific">Flavobacterium salmonis</name>
    <dbReference type="NCBI Taxonomy" id="2654844"/>
    <lineage>
        <taxon>Bacteria</taxon>
        <taxon>Pseudomonadati</taxon>
        <taxon>Bacteroidota</taxon>
        <taxon>Flavobacteriia</taxon>
        <taxon>Flavobacteriales</taxon>
        <taxon>Flavobacteriaceae</taxon>
        <taxon>Flavobacterium</taxon>
    </lineage>
</organism>
<dbReference type="InterPro" id="IPR001296">
    <property type="entry name" value="Glyco_trans_1"/>
</dbReference>
<dbReference type="RefSeq" id="WP_180910912.1">
    <property type="nucleotide sequence ID" value="NZ_CAIJDP010000090.1"/>
</dbReference>
<comment type="caution">
    <text evidence="2">The sequence shown here is derived from an EMBL/GenBank/DDBJ whole genome shotgun (WGS) entry which is preliminary data.</text>
</comment>
<protein>
    <recommendedName>
        <fullName evidence="1">Glycosyl transferase family 1 domain-containing protein</fullName>
    </recommendedName>
</protein>
<dbReference type="AlphaFoldDB" id="A0A6V6ZDJ1"/>
<dbReference type="GO" id="GO:0016757">
    <property type="term" value="F:glycosyltransferase activity"/>
    <property type="evidence" value="ECO:0007669"/>
    <property type="project" value="InterPro"/>
</dbReference>
<name>A0A6V6ZDJ1_9FLAO</name>
<keyword evidence="3" id="KW-1185">Reference proteome</keyword>
<sequence>MKSRKTNSTKRDLKNMENITINYHATFSKTSGISEAARANFSALRDSTFILNQINYIENNIQLIREGGPLQDSITDNIINIYHININDIPCFLLNNDINIASNTYNIAYWAWEFNKLPENFVSLLPLFDEIWVPSSFCQNVFASYSFKPVIKIPHLIERIEIEQSKPKIELQDKFVFLSIFDSLSTPERKNTDGLIKCFLDTFSANPNVVLILKTVNLEKNKRLHQKFIEQTKDHKSIILINEDYTKKELIQLIDSCHSYVSLHRAEGFGMTLAEAMSRNKIVIGTGYSGNLEFMNNQNSFLIHYELMIQDKDSDFIKQGYEYAEPDIENSKKVLKFVYDNYTHIEHIKLNGKQTIENSFSKKNIGDLMCSRLKKISAFIAEKESDFSIKKNDLIIENIRHQDKIKKSEKKIIFKAKLFFLRFFSK</sequence>
<proteinExistence type="predicted"/>
<dbReference type="EMBL" id="CAIJDP010000090">
    <property type="protein sequence ID" value="CAD0009606.1"/>
    <property type="molecule type" value="Genomic_DNA"/>
</dbReference>
<dbReference type="Pfam" id="PF00534">
    <property type="entry name" value="Glycos_transf_1"/>
    <property type="match status" value="1"/>
</dbReference>
<dbReference type="PANTHER" id="PTHR46656:SF3">
    <property type="entry name" value="PUTATIVE-RELATED"/>
    <property type="match status" value="1"/>
</dbReference>
<reference evidence="2 3" key="1">
    <citation type="submission" date="2020-06" db="EMBL/GenBank/DDBJ databases">
        <authorList>
            <person name="Criscuolo A."/>
        </authorList>
    </citation>
    <scope>NUCLEOTIDE SEQUENCE [LARGE SCALE GENOMIC DNA]</scope>
    <source>
        <strain evidence="3">CIP 111411</strain>
    </source>
</reference>
<feature type="domain" description="Glycosyl transferase family 1" evidence="1">
    <location>
        <begin position="188"/>
        <end position="299"/>
    </location>
</feature>
<evidence type="ECO:0000259" key="1">
    <source>
        <dbReference type="Pfam" id="PF00534"/>
    </source>
</evidence>